<dbReference type="PANTHER" id="PTHR14234:SF19">
    <property type="entry name" value="RIM-BINDING PROTEIN, ISOFORM F"/>
    <property type="match status" value="1"/>
</dbReference>
<gene>
    <name evidence="1" type="ORF">ElyMa_000694100</name>
</gene>
<reference evidence="1 2" key="1">
    <citation type="journal article" date="2021" name="Elife">
        <title>Chloroplast acquisition without the gene transfer in kleptoplastic sea slugs, Plakobranchus ocellatus.</title>
        <authorList>
            <person name="Maeda T."/>
            <person name="Takahashi S."/>
            <person name="Yoshida T."/>
            <person name="Shimamura S."/>
            <person name="Takaki Y."/>
            <person name="Nagai Y."/>
            <person name="Toyoda A."/>
            <person name="Suzuki Y."/>
            <person name="Arimoto A."/>
            <person name="Ishii H."/>
            <person name="Satoh N."/>
            <person name="Nishiyama T."/>
            <person name="Hasebe M."/>
            <person name="Maruyama T."/>
            <person name="Minagawa J."/>
            <person name="Obokata J."/>
            <person name="Shigenobu S."/>
        </authorList>
    </citation>
    <scope>NUCLEOTIDE SEQUENCE [LARGE SCALE GENOMIC DNA]</scope>
</reference>
<dbReference type="Gene3D" id="2.30.30.40">
    <property type="entry name" value="SH3 Domains"/>
    <property type="match status" value="1"/>
</dbReference>
<evidence type="ECO:0000313" key="1">
    <source>
        <dbReference type="EMBL" id="GFR85356.1"/>
    </source>
</evidence>
<organism evidence="1 2">
    <name type="scientific">Elysia marginata</name>
    <dbReference type="NCBI Taxonomy" id="1093978"/>
    <lineage>
        <taxon>Eukaryota</taxon>
        <taxon>Metazoa</taxon>
        <taxon>Spiralia</taxon>
        <taxon>Lophotrochozoa</taxon>
        <taxon>Mollusca</taxon>
        <taxon>Gastropoda</taxon>
        <taxon>Heterobranchia</taxon>
        <taxon>Euthyneura</taxon>
        <taxon>Panpulmonata</taxon>
        <taxon>Sacoglossa</taxon>
        <taxon>Placobranchoidea</taxon>
        <taxon>Plakobranchidae</taxon>
        <taxon>Elysia</taxon>
    </lineage>
</organism>
<dbReference type="InterPro" id="IPR036028">
    <property type="entry name" value="SH3-like_dom_sf"/>
</dbReference>
<dbReference type="AlphaFoldDB" id="A0AAV4GKZ5"/>
<dbReference type="Proteomes" id="UP000762676">
    <property type="component" value="Unassembled WGS sequence"/>
</dbReference>
<dbReference type="InterPro" id="IPR040325">
    <property type="entry name" value="RIMBP1/2/3"/>
</dbReference>
<sequence>MFYYFLGSDADDGRRLDVREAMDRKTMNQNDRVPGNESLLTSWARKGPIQVYIAKYNYDPFTLSPNENPEMELPLTAGDYVLVVGDMDEVRPHT</sequence>
<comment type="caution">
    <text evidence="1">The sequence shown here is derived from an EMBL/GenBank/DDBJ whole genome shotgun (WGS) entry which is preliminary data.</text>
</comment>
<name>A0AAV4GKZ5_9GAST</name>
<accession>A0AAV4GKZ5</accession>
<protein>
    <submittedName>
        <fullName evidence="1">RIMS-binding protein 2</fullName>
    </submittedName>
</protein>
<dbReference type="PANTHER" id="PTHR14234">
    <property type="entry name" value="RIM BINDING PROTEIN-RELATED"/>
    <property type="match status" value="1"/>
</dbReference>
<dbReference type="GO" id="GO:0045202">
    <property type="term" value="C:synapse"/>
    <property type="evidence" value="ECO:0007669"/>
    <property type="project" value="GOC"/>
</dbReference>
<dbReference type="SUPFAM" id="SSF50044">
    <property type="entry name" value="SH3-domain"/>
    <property type="match status" value="1"/>
</dbReference>
<dbReference type="GO" id="GO:0007274">
    <property type="term" value="P:neuromuscular synaptic transmission"/>
    <property type="evidence" value="ECO:0007669"/>
    <property type="project" value="TreeGrafter"/>
</dbReference>
<dbReference type="EMBL" id="BMAT01001434">
    <property type="protein sequence ID" value="GFR85356.1"/>
    <property type="molecule type" value="Genomic_DNA"/>
</dbReference>
<keyword evidence="2" id="KW-1185">Reference proteome</keyword>
<proteinExistence type="predicted"/>
<evidence type="ECO:0000313" key="2">
    <source>
        <dbReference type="Proteomes" id="UP000762676"/>
    </source>
</evidence>